<reference evidence="1 2" key="1">
    <citation type="submission" date="2016-10" db="EMBL/GenBank/DDBJ databases">
        <authorList>
            <person name="de Groot N.N."/>
        </authorList>
    </citation>
    <scope>NUCLEOTIDE SEQUENCE [LARGE SCALE GENOMIC DNA]</scope>
    <source>
        <strain evidence="1 2">DSM 100674</strain>
    </source>
</reference>
<dbReference type="EMBL" id="FOAG01000014">
    <property type="protein sequence ID" value="SEM15966.1"/>
    <property type="molecule type" value="Genomic_DNA"/>
</dbReference>
<evidence type="ECO:0000313" key="2">
    <source>
        <dbReference type="Proteomes" id="UP000199582"/>
    </source>
</evidence>
<dbReference type="OrthoDB" id="7274329at2"/>
<organism evidence="1 2">
    <name type="scientific">Roseovarius azorensis</name>
    <dbReference type="NCBI Taxonomy" id="1287727"/>
    <lineage>
        <taxon>Bacteria</taxon>
        <taxon>Pseudomonadati</taxon>
        <taxon>Pseudomonadota</taxon>
        <taxon>Alphaproteobacteria</taxon>
        <taxon>Rhodobacterales</taxon>
        <taxon>Roseobacteraceae</taxon>
        <taxon>Roseovarius</taxon>
    </lineage>
</organism>
<keyword evidence="2" id="KW-1185">Reference proteome</keyword>
<evidence type="ECO:0000313" key="1">
    <source>
        <dbReference type="EMBL" id="SEM15966.1"/>
    </source>
</evidence>
<sequence length="178" mass="19167">MTDGPTLVNCFVLTATSFYTAAMQLLKHGPAVLLAALTACAPPALYYKPGASPAQVESNLTNCAVAALDRVPRDIRTRFIPAQYSTRTYCNSYGRCYPRTYLVQPARTESYDANAALRGRVTEQCMAEAGYRPVSLPQCDPAEVRLSALPADPAQPPLGPGSCALRLASGKWRIVTPQ</sequence>
<gene>
    <name evidence="1" type="ORF">SAMN05443999_11438</name>
</gene>
<dbReference type="AlphaFoldDB" id="A0A1H7W362"/>
<name>A0A1H7W362_9RHOB</name>
<proteinExistence type="predicted"/>
<protein>
    <submittedName>
        <fullName evidence="1">Uncharacterized protein</fullName>
    </submittedName>
</protein>
<dbReference type="RefSeq" id="WP_093038966.1">
    <property type="nucleotide sequence ID" value="NZ_FOAG01000014.1"/>
</dbReference>
<dbReference type="Proteomes" id="UP000199582">
    <property type="component" value="Unassembled WGS sequence"/>
</dbReference>
<accession>A0A1H7W362</accession>
<dbReference type="STRING" id="1287727.SAMN05443999_11438"/>